<comment type="caution">
    <text evidence="2">The sequence shown here is derived from an EMBL/GenBank/DDBJ whole genome shotgun (WGS) entry which is preliminary data.</text>
</comment>
<evidence type="ECO:0000256" key="1">
    <source>
        <dbReference type="SAM" id="MobiDB-lite"/>
    </source>
</evidence>
<sequence>MTVKLKNIRPGVLIIADVKLRLDPGQAFETDSISPQMESALSAGRLARMDGKDDHRKQDESPTTSIQEEDLSGLTATEAISRIGTEGDPEKLKAHLAGEKRRTVIDALKKRLTEVEGGAG</sequence>
<dbReference type="EMBL" id="QOQW01000015">
    <property type="protein sequence ID" value="RCK79204.1"/>
    <property type="molecule type" value="Genomic_DNA"/>
</dbReference>
<accession>A0A367ZM52</accession>
<evidence type="ECO:0000313" key="2">
    <source>
        <dbReference type="EMBL" id="RCK79204.1"/>
    </source>
</evidence>
<organism evidence="2 3">
    <name type="scientific">Candidatus Ozemobacter sibiricus</name>
    <dbReference type="NCBI Taxonomy" id="2268124"/>
    <lineage>
        <taxon>Bacteria</taxon>
        <taxon>Candidatus Ozemobacteria</taxon>
        <taxon>Candidatus Ozemobacterales</taxon>
        <taxon>Candidatus Ozemobacteraceae</taxon>
        <taxon>Candidatus Ozemobacter</taxon>
    </lineage>
</organism>
<feature type="region of interest" description="Disordered" evidence="1">
    <location>
        <begin position="29"/>
        <end position="70"/>
    </location>
</feature>
<dbReference type="AlphaFoldDB" id="A0A367ZM52"/>
<feature type="compositionally biased region" description="Polar residues" evidence="1">
    <location>
        <begin position="29"/>
        <end position="39"/>
    </location>
</feature>
<evidence type="ECO:0000313" key="3">
    <source>
        <dbReference type="Proteomes" id="UP000252355"/>
    </source>
</evidence>
<proteinExistence type="predicted"/>
<name>A0A367ZM52_9BACT</name>
<gene>
    <name evidence="2" type="ORF">OZSIB_0318</name>
</gene>
<protein>
    <submittedName>
        <fullName evidence="2">Uncharacterized protein</fullName>
    </submittedName>
</protein>
<dbReference type="Proteomes" id="UP000252355">
    <property type="component" value="Unassembled WGS sequence"/>
</dbReference>
<reference evidence="2 3" key="1">
    <citation type="submission" date="2018-05" db="EMBL/GenBank/DDBJ databases">
        <title>A metagenomic window into the 2 km-deep terrestrial subsurface aquifer revealed taxonomically and functionally diverse microbial community comprising novel uncultured bacterial lineages.</title>
        <authorList>
            <person name="Kadnikov V.V."/>
            <person name="Mardanov A.V."/>
            <person name="Beletsky A.V."/>
            <person name="Banks D."/>
            <person name="Pimenov N.V."/>
            <person name="Frank Y.A."/>
            <person name="Karnachuk O.V."/>
            <person name="Ravin N.V."/>
        </authorList>
    </citation>
    <scope>NUCLEOTIDE SEQUENCE [LARGE SCALE GENOMIC DNA]</scope>
    <source>
        <strain evidence="2">BY5</strain>
    </source>
</reference>
<feature type="compositionally biased region" description="Basic and acidic residues" evidence="1">
    <location>
        <begin position="47"/>
        <end position="60"/>
    </location>
</feature>